<sequence length="229" mass="26533">MGIVRLPTLRAYWSPRKIYGGNSVCGSVMSRNRFETILGALHFCNNDAKDESDRLFKIASVLDSFNSTVPSVFTPGQCLTIDESMIPFRGRIYFQYIPDKKHKFGLKLLKLCAEGDYTLRVDLYCDRVTERCGSAAETVVMKLMSGFLDCGRRLYCDNWYSSMSLVEKFINRYTDYVGTFRKNRLGFQKAVPERKLKKEKWKLGNSKMALHNKVPRQTHSFLHIYLSWD</sequence>
<dbReference type="Proteomes" id="UP001331761">
    <property type="component" value="Unassembled WGS sequence"/>
</dbReference>
<comment type="caution">
    <text evidence="2">The sequence shown here is derived from an EMBL/GenBank/DDBJ whole genome shotgun (WGS) entry which is preliminary data.</text>
</comment>
<protein>
    <submittedName>
        <fullName evidence="2">PiggyBac transposable element-derived protein 4</fullName>
    </submittedName>
</protein>
<dbReference type="PANTHER" id="PTHR46599">
    <property type="entry name" value="PIGGYBAC TRANSPOSABLE ELEMENT-DERIVED PROTEIN 4"/>
    <property type="match status" value="1"/>
</dbReference>
<reference evidence="2 3" key="1">
    <citation type="submission" date="2019-10" db="EMBL/GenBank/DDBJ databases">
        <title>Assembly and Annotation for the nematode Trichostrongylus colubriformis.</title>
        <authorList>
            <person name="Martin J."/>
        </authorList>
    </citation>
    <scope>NUCLEOTIDE SEQUENCE [LARGE SCALE GENOMIC DNA]</scope>
    <source>
        <strain evidence="2">G859</strain>
        <tissue evidence="2">Whole worm</tissue>
    </source>
</reference>
<dbReference type="AlphaFoldDB" id="A0AAN8IP20"/>
<proteinExistence type="predicted"/>
<dbReference type="EMBL" id="WIXE01009934">
    <property type="protein sequence ID" value="KAK5978003.1"/>
    <property type="molecule type" value="Genomic_DNA"/>
</dbReference>
<organism evidence="2 3">
    <name type="scientific">Trichostrongylus colubriformis</name>
    <name type="common">Black scour worm</name>
    <dbReference type="NCBI Taxonomy" id="6319"/>
    <lineage>
        <taxon>Eukaryota</taxon>
        <taxon>Metazoa</taxon>
        <taxon>Ecdysozoa</taxon>
        <taxon>Nematoda</taxon>
        <taxon>Chromadorea</taxon>
        <taxon>Rhabditida</taxon>
        <taxon>Rhabditina</taxon>
        <taxon>Rhabditomorpha</taxon>
        <taxon>Strongyloidea</taxon>
        <taxon>Trichostrongylidae</taxon>
        <taxon>Trichostrongylus</taxon>
    </lineage>
</organism>
<accession>A0AAN8IP20</accession>
<gene>
    <name evidence="2" type="ORF">GCK32_022886</name>
</gene>
<feature type="domain" description="PiggyBac transposable element-derived protein" evidence="1">
    <location>
        <begin position="1"/>
        <end position="204"/>
    </location>
</feature>
<evidence type="ECO:0000313" key="3">
    <source>
        <dbReference type="Proteomes" id="UP001331761"/>
    </source>
</evidence>
<evidence type="ECO:0000259" key="1">
    <source>
        <dbReference type="Pfam" id="PF13843"/>
    </source>
</evidence>
<name>A0AAN8IP20_TRICO</name>
<dbReference type="PANTHER" id="PTHR46599:SF3">
    <property type="entry name" value="PIGGYBAC TRANSPOSABLE ELEMENT-DERIVED PROTEIN 4"/>
    <property type="match status" value="1"/>
</dbReference>
<keyword evidence="3" id="KW-1185">Reference proteome</keyword>
<dbReference type="InterPro" id="IPR029526">
    <property type="entry name" value="PGBD"/>
</dbReference>
<dbReference type="Pfam" id="PF13843">
    <property type="entry name" value="DDE_Tnp_1_7"/>
    <property type="match status" value="1"/>
</dbReference>
<evidence type="ECO:0000313" key="2">
    <source>
        <dbReference type="EMBL" id="KAK5978003.1"/>
    </source>
</evidence>